<feature type="transmembrane region" description="Helical" evidence="3">
    <location>
        <begin position="584"/>
        <end position="608"/>
    </location>
</feature>
<sequence>MKGAELDAATTPPPSVFTNAGGEPSLSLSSIPEPPGPSKFEQLHGKADEEDLVLLYRPSLRVRLRTALHTAVVWICALFTLPDYVTGGSNGGGGGGSDDRYARLEWDDMEEEGYSVAQGKEFVLRFARALANTDMATHKVTDMCTTLAKSLGIEASFLVLHSTIIASFPQLTPSSSASSSSPSPSSHSSPAPPSPPTDHRHPQPLAAPLLAMELDEGGGDDDGDGELEEADGGGRSWWPKRKRKRDRSAWMSSHRWVASTRGLAKSATPAQRKPFTSTTNELASTQTHIIHTAAVRNCEMMLYLGLLRLRLSTGKMSLGQAIDALERIESAPPRYHPLATIASSALTSASCITVFYGGGWADIWLALLLGTMVSTVTYMCGRRMGMRGFSDFTAAIVIAFFGSVLASLHGGLCYQGDLIAALVWPLPGIAITVAMQELAALNVTTGASRLVLSYFALIQLGLGISIGETVLAKAWPGAIPNMCHDVGLWERSVLLPIASLGFSGLLKLIMAIVSYFIKVVSLEYLEFSDDNATAISAFSVGINGRFSGHPAYALTLQALFVVRTGGIGLRGMRAIAAGDFMGGLTLIYTMTSNSFALAIGLLAANIPFRFRSRNRYSKW</sequence>
<keyword evidence="3" id="KW-0812">Transmembrane</keyword>
<dbReference type="RefSeq" id="XP_004337669.1">
    <property type="nucleotide sequence ID" value="XM_004337621.1"/>
</dbReference>
<evidence type="ECO:0000259" key="4">
    <source>
        <dbReference type="Pfam" id="PF06738"/>
    </source>
</evidence>
<feature type="transmembrane region" description="Helical" evidence="3">
    <location>
        <begin position="418"/>
        <end position="439"/>
    </location>
</feature>
<dbReference type="PANTHER" id="PTHR31082">
    <property type="entry name" value="PHEROMONE-REGULATED MEMBRANE PROTEIN 10"/>
    <property type="match status" value="1"/>
</dbReference>
<dbReference type="EMBL" id="KB008025">
    <property type="protein sequence ID" value="ELR15656.1"/>
    <property type="molecule type" value="Genomic_DNA"/>
</dbReference>
<dbReference type="PANTHER" id="PTHR31082:SF4">
    <property type="entry name" value="PHEROMONE-REGULATED MEMBRANE PROTEIN 10"/>
    <property type="match status" value="1"/>
</dbReference>
<dbReference type="Proteomes" id="UP000011083">
    <property type="component" value="Unassembled WGS sequence"/>
</dbReference>
<feature type="region of interest" description="Disordered" evidence="2">
    <location>
        <begin position="171"/>
        <end position="244"/>
    </location>
</feature>
<comment type="similarity">
    <text evidence="1">Belongs to the ThrE exporter (TC 2.A.79) family.</text>
</comment>
<evidence type="ECO:0000256" key="1">
    <source>
        <dbReference type="ARBA" id="ARBA00034125"/>
    </source>
</evidence>
<dbReference type="AlphaFoldDB" id="L8GU87"/>
<evidence type="ECO:0000256" key="2">
    <source>
        <dbReference type="SAM" id="MobiDB-lite"/>
    </source>
</evidence>
<evidence type="ECO:0000313" key="5">
    <source>
        <dbReference type="EMBL" id="ELR15656.1"/>
    </source>
</evidence>
<dbReference type="InterPro" id="IPR010619">
    <property type="entry name" value="ThrE-like_N"/>
</dbReference>
<dbReference type="VEuPathDB" id="AmoebaDB:ACA1_377710"/>
<feature type="compositionally biased region" description="Acidic residues" evidence="2">
    <location>
        <begin position="213"/>
        <end position="231"/>
    </location>
</feature>
<dbReference type="GeneID" id="14916271"/>
<name>L8GU87_ACACF</name>
<accession>L8GU87</accession>
<evidence type="ECO:0000313" key="6">
    <source>
        <dbReference type="Proteomes" id="UP000011083"/>
    </source>
</evidence>
<protein>
    <recommendedName>
        <fullName evidence="4">Threonine/serine exporter-like N-terminal domain-containing protein</fullName>
    </recommendedName>
</protein>
<feature type="compositionally biased region" description="Low complexity" evidence="2">
    <location>
        <begin position="173"/>
        <end position="189"/>
    </location>
</feature>
<feature type="transmembrane region" description="Helical" evidence="3">
    <location>
        <begin position="392"/>
        <end position="412"/>
    </location>
</feature>
<dbReference type="OrthoDB" id="413008at2759"/>
<reference evidence="5 6" key="1">
    <citation type="journal article" date="2013" name="Genome Biol.">
        <title>Genome of Acanthamoeba castellanii highlights extensive lateral gene transfer and early evolution of tyrosine kinase signaling.</title>
        <authorList>
            <person name="Clarke M."/>
            <person name="Lohan A.J."/>
            <person name="Liu B."/>
            <person name="Lagkouvardos I."/>
            <person name="Roy S."/>
            <person name="Zafar N."/>
            <person name="Bertelli C."/>
            <person name="Schilde C."/>
            <person name="Kianianmomeni A."/>
            <person name="Burglin T.R."/>
            <person name="Frech C."/>
            <person name="Turcotte B."/>
            <person name="Kopec K.O."/>
            <person name="Synnott J.M."/>
            <person name="Choo C."/>
            <person name="Paponov I."/>
            <person name="Finkler A."/>
            <person name="Soon Heng Tan C."/>
            <person name="Hutchins A.P."/>
            <person name="Weinmeier T."/>
            <person name="Rattei T."/>
            <person name="Chu J.S."/>
            <person name="Gimenez G."/>
            <person name="Irimia M."/>
            <person name="Rigden D.J."/>
            <person name="Fitzpatrick D.A."/>
            <person name="Lorenzo-Morales J."/>
            <person name="Bateman A."/>
            <person name="Chiu C.H."/>
            <person name="Tang P."/>
            <person name="Hegemann P."/>
            <person name="Fromm H."/>
            <person name="Raoult D."/>
            <person name="Greub G."/>
            <person name="Miranda-Saavedra D."/>
            <person name="Chen N."/>
            <person name="Nash P."/>
            <person name="Ginger M.L."/>
            <person name="Horn M."/>
            <person name="Schaap P."/>
            <person name="Caler L."/>
            <person name="Loftus B."/>
        </authorList>
    </citation>
    <scope>NUCLEOTIDE SEQUENCE [LARGE SCALE GENOMIC DNA]</scope>
    <source>
        <strain evidence="5 6">Neff</strain>
    </source>
</reference>
<feature type="transmembrane region" description="Helical" evidence="3">
    <location>
        <begin position="551"/>
        <end position="572"/>
    </location>
</feature>
<keyword evidence="3" id="KW-0472">Membrane</keyword>
<feature type="domain" description="Threonine/serine exporter-like N-terminal" evidence="4">
    <location>
        <begin position="284"/>
        <end position="469"/>
    </location>
</feature>
<dbReference type="KEGG" id="acan:ACA1_377710"/>
<gene>
    <name evidence="5" type="ORF">ACA1_377710</name>
</gene>
<feature type="compositionally biased region" description="Low complexity" evidence="2">
    <location>
        <begin position="21"/>
        <end position="31"/>
    </location>
</feature>
<evidence type="ECO:0000256" key="3">
    <source>
        <dbReference type="SAM" id="Phobius"/>
    </source>
</evidence>
<dbReference type="Pfam" id="PF06738">
    <property type="entry name" value="ThrE"/>
    <property type="match status" value="1"/>
</dbReference>
<feature type="transmembrane region" description="Helical" evidence="3">
    <location>
        <begin position="363"/>
        <end position="380"/>
    </location>
</feature>
<dbReference type="GO" id="GO:0022857">
    <property type="term" value="F:transmembrane transporter activity"/>
    <property type="evidence" value="ECO:0007669"/>
    <property type="project" value="InterPro"/>
</dbReference>
<feature type="region of interest" description="Disordered" evidence="2">
    <location>
        <begin position="261"/>
        <end position="280"/>
    </location>
</feature>
<dbReference type="InterPro" id="IPR051361">
    <property type="entry name" value="ThrE/Ser_Exporter"/>
</dbReference>
<feature type="transmembrane region" description="Helical" evidence="3">
    <location>
        <begin position="492"/>
        <end position="517"/>
    </location>
</feature>
<feature type="transmembrane region" description="Helical" evidence="3">
    <location>
        <begin position="451"/>
        <end position="472"/>
    </location>
</feature>
<keyword evidence="3" id="KW-1133">Transmembrane helix</keyword>
<feature type="region of interest" description="Disordered" evidence="2">
    <location>
        <begin position="1"/>
        <end position="42"/>
    </location>
</feature>
<proteinExistence type="inferred from homology"/>
<organism evidence="5 6">
    <name type="scientific">Acanthamoeba castellanii (strain ATCC 30010 / Neff)</name>
    <dbReference type="NCBI Taxonomy" id="1257118"/>
    <lineage>
        <taxon>Eukaryota</taxon>
        <taxon>Amoebozoa</taxon>
        <taxon>Discosea</taxon>
        <taxon>Longamoebia</taxon>
        <taxon>Centramoebida</taxon>
        <taxon>Acanthamoebidae</taxon>
        <taxon>Acanthamoeba</taxon>
    </lineage>
</organism>
<keyword evidence="6" id="KW-1185">Reference proteome</keyword>